<evidence type="ECO:0000313" key="2">
    <source>
        <dbReference type="Proteomes" id="UP000704611"/>
    </source>
</evidence>
<name>A0ABS6MNY3_9GAMM</name>
<evidence type="ECO:0000313" key="1">
    <source>
        <dbReference type="EMBL" id="MBV2130506.1"/>
    </source>
</evidence>
<keyword evidence="2" id="KW-1185">Reference proteome</keyword>
<proteinExistence type="predicted"/>
<dbReference type="RefSeq" id="WP_217670784.1">
    <property type="nucleotide sequence ID" value="NZ_JAHRID010000008.1"/>
</dbReference>
<dbReference type="EMBL" id="JAHRID010000008">
    <property type="protein sequence ID" value="MBV2130506.1"/>
    <property type="molecule type" value="Genomic_DNA"/>
</dbReference>
<comment type="caution">
    <text evidence="1">The sequence shown here is derived from an EMBL/GenBank/DDBJ whole genome shotgun (WGS) entry which is preliminary data.</text>
</comment>
<organism evidence="1 2">
    <name type="scientific">Arsukibacterium indicum</name>
    <dbReference type="NCBI Taxonomy" id="2848612"/>
    <lineage>
        <taxon>Bacteria</taxon>
        <taxon>Pseudomonadati</taxon>
        <taxon>Pseudomonadota</taxon>
        <taxon>Gammaproteobacteria</taxon>
        <taxon>Chromatiales</taxon>
        <taxon>Chromatiaceae</taxon>
        <taxon>Arsukibacterium</taxon>
    </lineage>
</organism>
<dbReference type="Proteomes" id="UP000704611">
    <property type="component" value="Unassembled WGS sequence"/>
</dbReference>
<accession>A0ABS6MNY3</accession>
<sequence length="73" mass="8592">MAISAINDNVYGRYFLQDIEPAWQRDSILRDLYRYAKPWATDLSGIDSQQLITELLQQVIDMQVQRYIARQQG</sequence>
<gene>
    <name evidence="1" type="ORF">KQY15_15535</name>
</gene>
<protein>
    <submittedName>
        <fullName evidence="1">Uncharacterized protein</fullName>
    </submittedName>
</protein>
<reference evidence="1 2" key="1">
    <citation type="submission" date="2021-06" db="EMBL/GenBank/DDBJ databases">
        <title>Rheinheimera indica sp. nov., isolated from deep-sea sediment.</title>
        <authorList>
            <person name="Wang Z."/>
            <person name="Zhang X.-Y."/>
        </authorList>
    </citation>
    <scope>NUCLEOTIDE SEQUENCE [LARGE SCALE GENOMIC DNA]</scope>
    <source>
        <strain evidence="1 2">SM2107</strain>
    </source>
</reference>